<accession>A0A7W9YEM5</accession>
<feature type="compositionally biased region" description="Basic and acidic residues" evidence="5">
    <location>
        <begin position="194"/>
        <end position="209"/>
    </location>
</feature>
<keyword evidence="2 4" id="KW-0472">Membrane</keyword>
<dbReference type="PRINTS" id="PR01021">
    <property type="entry name" value="OMPADOMAIN"/>
</dbReference>
<dbReference type="AlphaFoldDB" id="A0A7W9YEM5"/>
<feature type="domain" description="OmpA-like" evidence="7">
    <location>
        <begin position="86"/>
        <end position="209"/>
    </location>
</feature>
<dbReference type="InterPro" id="IPR006664">
    <property type="entry name" value="OMP_bac"/>
</dbReference>
<reference evidence="8 9" key="1">
    <citation type="submission" date="2020-08" db="EMBL/GenBank/DDBJ databases">
        <title>Sequencing the genomes of 1000 actinobacteria strains.</title>
        <authorList>
            <person name="Klenk H.-P."/>
        </authorList>
    </citation>
    <scope>NUCLEOTIDE SEQUENCE [LARGE SCALE GENOMIC DNA]</scope>
    <source>
        <strain evidence="8 9">DSM 46659</strain>
    </source>
</reference>
<protein>
    <submittedName>
        <fullName evidence="8">Outer membrane protein OmpA-like peptidoglycan-associated protein</fullName>
    </submittedName>
</protein>
<feature type="signal peptide" evidence="6">
    <location>
        <begin position="1"/>
        <end position="29"/>
    </location>
</feature>
<evidence type="ECO:0000313" key="8">
    <source>
        <dbReference type="EMBL" id="MBB6170768.1"/>
    </source>
</evidence>
<dbReference type="EMBL" id="JACHDS010000001">
    <property type="protein sequence ID" value="MBB6170768.1"/>
    <property type="molecule type" value="Genomic_DNA"/>
</dbReference>
<dbReference type="RefSeq" id="WP_184073644.1">
    <property type="nucleotide sequence ID" value="NZ_JACHDS010000001.1"/>
</dbReference>
<sequence>MSRSAEARVRLVAAASALLVLGLPATARADAPEGPDENWAEVKGGEVAEAPIIGLSPPVVDIDGPIDGLTFATEGADGSLTDAESDEERVVTLAADVLFEFDRADISDDAGDALREAAEILRSEADGKTVDIDGYTDAKGADSHNKPLSEDRAKAVEKELSGLLGDDVDVTFSVTGHGSADPVAPNEIDGEDNPEGREMNRRVEISFAR</sequence>
<dbReference type="Proteomes" id="UP000546642">
    <property type="component" value="Unassembled WGS sequence"/>
</dbReference>
<evidence type="ECO:0000313" key="9">
    <source>
        <dbReference type="Proteomes" id="UP000546642"/>
    </source>
</evidence>
<dbReference type="PANTHER" id="PTHR30329">
    <property type="entry name" value="STATOR ELEMENT OF FLAGELLAR MOTOR COMPLEX"/>
    <property type="match status" value="1"/>
</dbReference>
<feature type="chain" id="PRO_5030559213" evidence="6">
    <location>
        <begin position="30"/>
        <end position="209"/>
    </location>
</feature>
<evidence type="ECO:0000256" key="5">
    <source>
        <dbReference type="SAM" id="MobiDB-lite"/>
    </source>
</evidence>
<name>A0A7W9YEM5_9ACTN</name>
<evidence type="ECO:0000259" key="7">
    <source>
        <dbReference type="PROSITE" id="PS51123"/>
    </source>
</evidence>
<dbReference type="InterPro" id="IPR006665">
    <property type="entry name" value="OmpA-like"/>
</dbReference>
<dbReference type="InterPro" id="IPR036737">
    <property type="entry name" value="OmpA-like_sf"/>
</dbReference>
<comment type="subcellular location">
    <subcellularLocation>
        <location evidence="1">Cell outer membrane</location>
    </subcellularLocation>
</comment>
<evidence type="ECO:0000256" key="2">
    <source>
        <dbReference type="ARBA" id="ARBA00023136"/>
    </source>
</evidence>
<evidence type="ECO:0000256" key="6">
    <source>
        <dbReference type="SAM" id="SignalP"/>
    </source>
</evidence>
<gene>
    <name evidence="8" type="ORF">HNR23_000828</name>
</gene>
<keyword evidence="3" id="KW-0998">Cell outer membrane</keyword>
<evidence type="ECO:0000256" key="4">
    <source>
        <dbReference type="PROSITE-ProRule" id="PRU00473"/>
    </source>
</evidence>
<dbReference type="GO" id="GO:0009279">
    <property type="term" value="C:cell outer membrane"/>
    <property type="evidence" value="ECO:0007669"/>
    <property type="project" value="UniProtKB-SubCell"/>
</dbReference>
<dbReference type="Pfam" id="PF00691">
    <property type="entry name" value="OmpA"/>
    <property type="match status" value="1"/>
</dbReference>
<organism evidence="8 9">
    <name type="scientific">Nocardiopsis mwathae</name>
    <dbReference type="NCBI Taxonomy" id="1472723"/>
    <lineage>
        <taxon>Bacteria</taxon>
        <taxon>Bacillati</taxon>
        <taxon>Actinomycetota</taxon>
        <taxon>Actinomycetes</taxon>
        <taxon>Streptosporangiales</taxon>
        <taxon>Nocardiopsidaceae</taxon>
        <taxon>Nocardiopsis</taxon>
    </lineage>
</organism>
<proteinExistence type="predicted"/>
<evidence type="ECO:0000256" key="1">
    <source>
        <dbReference type="ARBA" id="ARBA00004442"/>
    </source>
</evidence>
<dbReference type="InterPro" id="IPR050330">
    <property type="entry name" value="Bact_OuterMem_StrucFunc"/>
</dbReference>
<dbReference type="CDD" id="cd07185">
    <property type="entry name" value="OmpA_C-like"/>
    <property type="match status" value="1"/>
</dbReference>
<evidence type="ECO:0000256" key="3">
    <source>
        <dbReference type="ARBA" id="ARBA00023237"/>
    </source>
</evidence>
<dbReference type="PANTHER" id="PTHR30329:SF21">
    <property type="entry name" value="LIPOPROTEIN YIAD-RELATED"/>
    <property type="match status" value="1"/>
</dbReference>
<comment type="caution">
    <text evidence="8">The sequence shown here is derived from an EMBL/GenBank/DDBJ whole genome shotgun (WGS) entry which is preliminary data.</text>
</comment>
<keyword evidence="9" id="KW-1185">Reference proteome</keyword>
<dbReference type="SUPFAM" id="SSF103088">
    <property type="entry name" value="OmpA-like"/>
    <property type="match status" value="1"/>
</dbReference>
<dbReference type="Gene3D" id="3.30.1330.60">
    <property type="entry name" value="OmpA-like domain"/>
    <property type="match status" value="1"/>
</dbReference>
<keyword evidence="6" id="KW-0732">Signal</keyword>
<feature type="region of interest" description="Disordered" evidence="5">
    <location>
        <begin position="174"/>
        <end position="209"/>
    </location>
</feature>
<dbReference type="PROSITE" id="PS51123">
    <property type="entry name" value="OMPA_2"/>
    <property type="match status" value="1"/>
</dbReference>